<evidence type="ECO:0000313" key="2">
    <source>
        <dbReference type="Proteomes" id="UP000002949"/>
    </source>
</evidence>
<gene>
    <name evidence="1" type="ORF">MEA186_06635</name>
</gene>
<dbReference type="EMBL" id="AGSN01000067">
    <property type="protein sequence ID" value="EHH12841.1"/>
    <property type="molecule type" value="Genomic_DNA"/>
</dbReference>
<dbReference type="RefSeq" id="WP_006200763.1">
    <property type="nucleotide sequence ID" value="NZ_AGSN01000067.1"/>
</dbReference>
<protein>
    <submittedName>
        <fullName evidence="1">Uncharacterized protein</fullName>
    </submittedName>
</protein>
<name>G6Y5W7_9HYPH</name>
<dbReference type="eggNOG" id="ENOG503319G">
    <property type="taxonomic scope" value="Bacteria"/>
</dbReference>
<keyword evidence="2" id="KW-1185">Reference proteome</keyword>
<dbReference type="KEGG" id="mamo:A6B35_01470"/>
<organism evidence="1 2">
    <name type="scientific">Mesorhizobium amorphae CCNWGS0123</name>
    <dbReference type="NCBI Taxonomy" id="1082933"/>
    <lineage>
        <taxon>Bacteria</taxon>
        <taxon>Pseudomonadati</taxon>
        <taxon>Pseudomonadota</taxon>
        <taxon>Alphaproteobacteria</taxon>
        <taxon>Hyphomicrobiales</taxon>
        <taxon>Phyllobacteriaceae</taxon>
        <taxon>Mesorhizobium</taxon>
    </lineage>
</organism>
<dbReference type="PATRIC" id="fig|1082933.3.peg.1253"/>
<reference evidence="1 2" key="1">
    <citation type="journal article" date="2012" name="J. Bacteriol.">
        <title>Draft Genome Sequence of Plant Growth-Promoting Rhizobium Mesorhizobium amorphae, Isolated from Zinc-Lead Mine Tailings.</title>
        <authorList>
            <person name="Hao X."/>
            <person name="Lin Y."/>
            <person name="Johnstone L."/>
            <person name="Baltrus D.A."/>
            <person name="Miller S.J."/>
            <person name="Wei G."/>
            <person name="Rensing C."/>
        </authorList>
    </citation>
    <scope>NUCLEOTIDE SEQUENCE [LARGE SCALE GENOMIC DNA]</scope>
    <source>
        <strain evidence="1 2">CCNWGS0123</strain>
    </source>
</reference>
<accession>G6Y5W7</accession>
<sequence length="136" mass="14944">MVKSWNDRLNTAGINGIKPSPRTVADVVEGQSMLVPTARQVDDFIRSIPEGVEMDVRALRTALAIEHGAEVTCPVTIGYHLRTVAEAANEDLERGMSLSDVAPFWRVIDARTPTTRKLSFGAEFVAAQRKREGLKP</sequence>
<evidence type="ECO:0000313" key="1">
    <source>
        <dbReference type="EMBL" id="EHH12841.1"/>
    </source>
</evidence>
<proteinExistence type="predicted"/>
<dbReference type="STRING" id="1082933.A6B35_01470"/>
<dbReference type="Proteomes" id="UP000002949">
    <property type="component" value="Unassembled WGS sequence"/>
</dbReference>
<dbReference type="AlphaFoldDB" id="G6Y5W7"/>